<dbReference type="GO" id="GO:0007040">
    <property type="term" value="P:lysosome organization"/>
    <property type="evidence" value="ECO:0007669"/>
    <property type="project" value="TreeGrafter"/>
</dbReference>
<evidence type="ECO:0000256" key="3">
    <source>
        <dbReference type="ARBA" id="ARBA00022692"/>
    </source>
</evidence>
<dbReference type="GO" id="GO:0051453">
    <property type="term" value="P:regulation of intracellular pH"/>
    <property type="evidence" value="ECO:0007669"/>
    <property type="project" value="TreeGrafter"/>
</dbReference>
<evidence type="ECO:0000313" key="8">
    <source>
        <dbReference type="Proteomes" id="UP001432027"/>
    </source>
</evidence>
<evidence type="ECO:0000313" key="7">
    <source>
        <dbReference type="EMBL" id="GMT08390.1"/>
    </source>
</evidence>
<evidence type="ECO:0000256" key="5">
    <source>
        <dbReference type="ARBA" id="ARBA00023136"/>
    </source>
</evidence>
<dbReference type="GO" id="GO:0005765">
    <property type="term" value="C:lysosomal membrane"/>
    <property type="evidence" value="ECO:0007669"/>
    <property type="project" value="UniProtKB-SubCell"/>
</dbReference>
<keyword evidence="3" id="KW-0812">Transmembrane</keyword>
<keyword evidence="5" id="KW-0472">Membrane</keyword>
<keyword evidence="2" id="KW-0813">Transport</keyword>
<evidence type="ECO:0000256" key="6">
    <source>
        <dbReference type="RuleBase" id="RU361113"/>
    </source>
</evidence>
<proteinExistence type="inferred from homology"/>
<comment type="caution">
    <text evidence="7">The sequence shown here is derived from an EMBL/GenBank/DDBJ whole genome shotgun (WGS) entry which is preliminary data.</text>
</comment>
<comment type="subcellular location">
    <subcellularLocation>
        <location evidence="1">Endomembrane system</location>
        <topology evidence="1">Multi-pass membrane protein</topology>
    </subcellularLocation>
    <subcellularLocation>
        <location evidence="6">Lysosome membrane</location>
        <topology evidence="6">Multi-pass membrane protein</topology>
    </subcellularLocation>
</comment>
<dbReference type="Proteomes" id="UP001432027">
    <property type="component" value="Unassembled WGS sequence"/>
</dbReference>
<dbReference type="AlphaFoldDB" id="A0AAV5UML8"/>
<comment type="similarity">
    <text evidence="6">Belongs to the battenin family.</text>
</comment>
<dbReference type="GO" id="GO:0012505">
    <property type="term" value="C:endomembrane system"/>
    <property type="evidence" value="ECO:0007669"/>
    <property type="project" value="UniProtKB-SubCell"/>
</dbReference>
<keyword evidence="8" id="KW-1185">Reference proteome</keyword>
<reference evidence="7" key="1">
    <citation type="submission" date="2023-10" db="EMBL/GenBank/DDBJ databases">
        <title>Genome assembly of Pristionchus species.</title>
        <authorList>
            <person name="Yoshida K."/>
            <person name="Sommer R.J."/>
        </authorList>
    </citation>
    <scope>NUCLEOTIDE SEQUENCE</scope>
    <source>
        <strain evidence="7">RS0144</strain>
    </source>
</reference>
<gene>
    <name evidence="7" type="ORF">PENTCL1PPCAC_30564</name>
</gene>
<keyword evidence="4" id="KW-1133">Transmembrane helix</keyword>
<organism evidence="7 8">
    <name type="scientific">Pristionchus entomophagus</name>
    <dbReference type="NCBI Taxonomy" id="358040"/>
    <lineage>
        <taxon>Eukaryota</taxon>
        <taxon>Metazoa</taxon>
        <taxon>Ecdysozoa</taxon>
        <taxon>Nematoda</taxon>
        <taxon>Chromadorea</taxon>
        <taxon>Rhabditida</taxon>
        <taxon>Rhabditina</taxon>
        <taxon>Diplogasteromorpha</taxon>
        <taxon>Diplogasteroidea</taxon>
        <taxon>Neodiplogasteridae</taxon>
        <taxon>Pristionchus</taxon>
    </lineage>
</organism>
<evidence type="ECO:0000256" key="2">
    <source>
        <dbReference type="ARBA" id="ARBA00022448"/>
    </source>
</evidence>
<evidence type="ECO:0000256" key="4">
    <source>
        <dbReference type="ARBA" id="ARBA00022989"/>
    </source>
</evidence>
<feature type="non-terminal residue" evidence="7">
    <location>
        <position position="140"/>
    </location>
</feature>
<name>A0AAV5UML8_9BILA</name>
<dbReference type="PANTHER" id="PTHR10981">
    <property type="entry name" value="BATTENIN"/>
    <property type="match status" value="1"/>
</dbReference>
<dbReference type="EMBL" id="BTSX01000071">
    <property type="protein sequence ID" value="GMT08390.1"/>
    <property type="molecule type" value="Genomic_DNA"/>
</dbReference>
<accession>A0AAV5UML8</accession>
<evidence type="ECO:0000256" key="1">
    <source>
        <dbReference type="ARBA" id="ARBA00004127"/>
    </source>
</evidence>
<dbReference type="PANTHER" id="PTHR10981:SF0">
    <property type="entry name" value="BATTENIN"/>
    <property type="match status" value="1"/>
</dbReference>
<dbReference type="PRINTS" id="PR01315">
    <property type="entry name" value="BATTENIN"/>
</dbReference>
<dbReference type="Pfam" id="PF02487">
    <property type="entry name" value="CLN3"/>
    <property type="match status" value="1"/>
</dbReference>
<keyword evidence="6" id="KW-0458">Lysosome</keyword>
<dbReference type="InterPro" id="IPR003492">
    <property type="entry name" value="Battenin_disease_Cln3"/>
</dbReference>
<sequence>MSAKRNLVAFWLLGLCNNFAYVIMLSAAKDILEKGAETPGSKVCNETITHRTAPRCRLAPSSWRTSFPPCSSRPWPRCCCRMSRSISGTRRASWLQASAFITVAVSDTAYLALTGVAMASFGSGPGRGPPTSRCQPTSPR</sequence>
<protein>
    <recommendedName>
        <fullName evidence="6">Battenin</fullName>
    </recommendedName>
</protein>